<dbReference type="Pfam" id="PF12682">
    <property type="entry name" value="Flavodoxin_4"/>
    <property type="match status" value="1"/>
</dbReference>
<sequence>MPAIQELCPDSNILEGLTANNLDYVEPWIESLGVLDDGETETEATSSTDSNILIAYFSLPEDIDTEGIDADAGASVVVDNGEVKGNVQYMAEIIQETIGGDLFRIETEETYPGDHDPLVDQAAQEQDEQALPALSAHIENLDQYDTILLGYPNWWADLPQPLYTFLEEYDLSGKTIIPFNSHNGSRFSNTIETIQELQPNATVIEDGFTINERDVPEAAEDVAQWLQGLGY</sequence>
<dbReference type="Proteomes" id="UP000823935">
    <property type="component" value="Unassembled WGS sequence"/>
</dbReference>
<organism evidence="2 3">
    <name type="scientific">Candidatus Limivivens intestinipullorum</name>
    <dbReference type="NCBI Taxonomy" id="2840858"/>
    <lineage>
        <taxon>Bacteria</taxon>
        <taxon>Bacillati</taxon>
        <taxon>Bacillota</taxon>
        <taxon>Clostridia</taxon>
        <taxon>Lachnospirales</taxon>
        <taxon>Lachnospiraceae</taxon>
        <taxon>Lachnospiraceae incertae sedis</taxon>
        <taxon>Candidatus Limivivens</taxon>
    </lineage>
</organism>
<gene>
    <name evidence="2" type="ORF">IAB44_05310</name>
</gene>
<dbReference type="GO" id="GO:0016651">
    <property type="term" value="F:oxidoreductase activity, acting on NAD(P)H"/>
    <property type="evidence" value="ECO:0007669"/>
    <property type="project" value="UniProtKB-ARBA"/>
</dbReference>
<dbReference type="PANTHER" id="PTHR39201">
    <property type="entry name" value="EXPORTED PROTEIN-RELATED"/>
    <property type="match status" value="1"/>
</dbReference>
<reference evidence="2" key="2">
    <citation type="journal article" date="2021" name="PeerJ">
        <title>Extensive microbial diversity within the chicken gut microbiome revealed by metagenomics and culture.</title>
        <authorList>
            <person name="Gilroy R."/>
            <person name="Ravi A."/>
            <person name="Getino M."/>
            <person name="Pursley I."/>
            <person name="Horton D.L."/>
            <person name="Alikhan N.F."/>
            <person name="Baker D."/>
            <person name="Gharbi K."/>
            <person name="Hall N."/>
            <person name="Watson M."/>
            <person name="Adriaenssens E.M."/>
            <person name="Foster-Nyarko E."/>
            <person name="Jarju S."/>
            <person name="Secka A."/>
            <person name="Antonio M."/>
            <person name="Oren A."/>
            <person name="Chaudhuri R.R."/>
            <person name="La Ragione R."/>
            <person name="Hildebrand F."/>
            <person name="Pallen M.J."/>
        </authorList>
    </citation>
    <scope>NUCLEOTIDE SEQUENCE</scope>
    <source>
        <strain evidence="2">CHK190-19873</strain>
    </source>
</reference>
<dbReference type="AlphaFoldDB" id="A0A9D1ERM5"/>
<protein>
    <submittedName>
        <fullName evidence="2">Flavodoxin</fullName>
    </submittedName>
</protein>
<dbReference type="GO" id="GO:0010181">
    <property type="term" value="F:FMN binding"/>
    <property type="evidence" value="ECO:0007669"/>
    <property type="project" value="InterPro"/>
</dbReference>
<dbReference type="NCBIfam" id="NF005389">
    <property type="entry name" value="PRK06934.1"/>
    <property type="match status" value="1"/>
</dbReference>
<dbReference type="EMBL" id="DVIQ01000025">
    <property type="protein sequence ID" value="HIS30954.1"/>
    <property type="molecule type" value="Genomic_DNA"/>
</dbReference>
<dbReference type="InterPro" id="IPR029039">
    <property type="entry name" value="Flavoprotein-like_sf"/>
</dbReference>
<reference evidence="2" key="1">
    <citation type="submission" date="2020-10" db="EMBL/GenBank/DDBJ databases">
        <authorList>
            <person name="Gilroy R."/>
        </authorList>
    </citation>
    <scope>NUCLEOTIDE SEQUENCE</scope>
    <source>
        <strain evidence="2">CHK190-19873</strain>
    </source>
</reference>
<evidence type="ECO:0000313" key="2">
    <source>
        <dbReference type="EMBL" id="HIS30954.1"/>
    </source>
</evidence>
<dbReference type="PANTHER" id="PTHR39201:SF1">
    <property type="entry name" value="FLAVODOXIN-LIKE DOMAIN-CONTAINING PROTEIN"/>
    <property type="match status" value="1"/>
</dbReference>
<proteinExistence type="predicted"/>
<dbReference type="InterPro" id="IPR008254">
    <property type="entry name" value="Flavodoxin/NO_synth"/>
</dbReference>
<feature type="domain" description="Flavodoxin-like" evidence="1">
    <location>
        <begin position="84"/>
        <end position="227"/>
    </location>
</feature>
<accession>A0A9D1ERM5</accession>
<evidence type="ECO:0000259" key="1">
    <source>
        <dbReference type="Pfam" id="PF12682"/>
    </source>
</evidence>
<dbReference type="SUPFAM" id="SSF52218">
    <property type="entry name" value="Flavoproteins"/>
    <property type="match status" value="1"/>
</dbReference>
<dbReference type="Gene3D" id="3.40.50.360">
    <property type="match status" value="1"/>
</dbReference>
<comment type="caution">
    <text evidence="2">The sequence shown here is derived from an EMBL/GenBank/DDBJ whole genome shotgun (WGS) entry which is preliminary data.</text>
</comment>
<name>A0A9D1ERM5_9FIRM</name>
<evidence type="ECO:0000313" key="3">
    <source>
        <dbReference type="Proteomes" id="UP000823935"/>
    </source>
</evidence>